<feature type="domain" description="Carbohydrate-binding" evidence="1">
    <location>
        <begin position="34"/>
        <end position="213"/>
    </location>
</feature>
<dbReference type="Pfam" id="PF16011">
    <property type="entry name" value="CBM9_2"/>
    <property type="match status" value="1"/>
</dbReference>
<name>A0A1S9PF67_9SPHI</name>
<dbReference type="STRING" id="1792845.BC343_05045"/>
<proteinExistence type="predicted"/>
<dbReference type="OrthoDB" id="9801646at2"/>
<dbReference type="InterPro" id="IPR010502">
    <property type="entry name" value="Carb-bd_dom_fam9"/>
</dbReference>
<gene>
    <name evidence="2" type="ORF">BC343_05045</name>
</gene>
<reference evidence="2 3" key="1">
    <citation type="submission" date="2016-07" db="EMBL/GenBank/DDBJ databases">
        <title>Genomic analysis of zinc-resistant bacterium Mucilaginibacter pedocola TBZ30.</title>
        <authorList>
            <person name="Huang J."/>
            <person name="Tang J."/>
        </authorList>
    </citation>
    <scope>NUCLEOTIDE SEQUENCE [LARGE SCALE GENOMIC DNA]</scope>
    <source>
        <strain evidence="2 3">TBZ30</strain>
    </source>
</reference>
<protein>
    <recommendedName>
        <fullName evidence="1">Carbohydrate-binding domain-containing protein</fullName>
    </recommendedName>
</protein>
<keyword evidence="3" id="KW-1185">Reference proteome</keyword>
<comment type="caution">
    <text evidence="2">The sequence shown here is derived from an EMBL/GenBank/DDBJ whole genome shotgun (WGS) entry which is preliminary data.</text>
</comment>
<dbReference type="AlphaFoldDB" id="A0A1S9PF67"/>
<evidence type="ECO:0000313" key="2">
    <source>
        <dbReference type="EMBL" id="OOQ59539.1"/>
    </source>
</evidence>
<evidence type="ECO:0000313" key="3">
    <source>
        <dbReference type="Proteomes" id="UP000189739"/>
    </source>
</evidence>
<evidence type="ECO:0000259" key="1">
    <source>
        <dbReference type="Pfam" id="PF16011"/>
    </source>
</evidence>
<organism evidence="2 3">
    <name type="scientific">Mucilaginibacter pedocola</name>
    <dbReference type="NCBI Taxonomy" id="1792845"/>
    <lineage>
        <taxon>Bacteria</taxon>
        <taxon>Pseudomonadati</taxon>
        <taxon>Bacteroidota</taxon>
        <taxon>Sphingobacteriia</taxon>
        <taxon>Sphingobacteriales</taxon>
        <taxon>Sphingobacteriaceae</taxon>
        <taxon>Mucilaginibacter</taxon>
    </lineage>
</organism>
<dbReference type="GO" id="GO:0030246">
    <property type="term" value="F:carbohydrate binding"/>
    <property type="evidence" value="ECO:0007669"/>
    <property type="project" value="InterPro"/>
</dbReference>
<dbReference type="Gene3D" id="2.60.40.1190">
    <property type="match status" value="1"/>
</dbReference>
<dbReference type="GO" id="GO:0004553">
    <property type="term" value="F:hydrolase activity, hydrolyzing O-glycosyl compounds"/>
    <property type="evidence" value="ECO:0007669"/>
    <property type="project" value="InterPro"/>
</dbReference>
<accession>A0A1S9PF67</accession>
<dbReference type="EMBL" id="MBTF01000012">
    <property type="protein sequence ID" value="OOQ59539.1"/>
    <property type="molecule type" value="Genomic_DNA"/>
</dbReference>
<dbReference type="CDD" id="cd09620">
    <property type="entry name" value="CBM9_like_3"/>
    <property type="match status" value="1"/>
</dbReference>
<dbReference type="SUPFAM" id="SSF49344">
    <property type="entry name" value="CBD9-like"/>
    <property type="match status" value="1"/>
</dbReference>
<dbReference type="Proteomes" id="UP000189739">
    <property type="component" value="Unassembled WGS sequence"/>
</dbReference>
<sequence>MPPKLTCSKLPEEFNDSGLPVVSVALDGSPQTELANAPWGVTGQMPDVQFSLAYDNGAIYLKYLVIEPTVRAEVEEIGGPVYEDSCVEFFIAFGDAEAYYNFEFNSLGVCLAGFGPGKQRQVFPVEAVSKIKVHAVYPEQDELTGLFHWSITIKLPLDAFIHHQITSLLGQSARVNFYKCGDLLPNPHFLTWAPIEHPFPEFHLPQFFGKLVFA</sequence>
<dbReference type="GO" id="GO:0016052">
    <property type="term" value="P:carbohydrate catabolic process"/>
    <property type="evidence" value="ECO:0007669"/>
    <property type="project" value="InterPro"/>
</dbReference>
<dbReference type="RefSeq" id="WP_078348270.1">
    <property type="nucleotide sequence ID" value="NZ_MBTF01000012.1"/>
</dbReference>